<dbReference type="Pfam" id="PF13692">
    <property type="entry name" value="Glyco_trans_1_4"/>
    <property type="match status" value="1"/>
</dbReference>
<evidence type="ECO:0008006" key="3">
    <source>
        <dbReference type="Google" id="ProtNLM"/>
    </source>
</evidence>
<dbReference type="SUPFAM" id="SSF53756">
    <property type="entry name" value="UDP-Glycosyltransferase/glycogen phosphorylase"/>
    <property type="match status" value="1"/>
</dbReference>
<evidence type="ECO:0000313" key="2">
    <source>
        <dbReference type="Proteomes" id="UP000215703"/>
    </source>
</evidence>
<name>A0A2U8P055_9BRAD</name>
<organism evidence="1 2">
    <name type="scientific">Bradyrhizobium ottawaense</name>
    <dbReference type="NCBI Taxonomy" id="931866"/>
    <lineage>
        <taxon>Bacteria</taxon>
        <taxon>Pseudomonadati</taxon>
        <taxon>Pseudomonadota</taxon>
        <taxon>Alphaproteobacteria</taxon>
        <taxon>Hyphomicrobiales</taxon>
        <taxon>Nitrobacteraceae</taxon>
        <taxon>Bradyrhizobium</taxon>
    </lineage>
</organism>
<evidence type="ECO:0000313" key="1">
    <source>
        <dbReference type="EMBL" id="AWL91063.1"/>
    </source>
</evidence>
<reference evidence="1 2" key="1">
    <citation type="journal article" date="2014" name="Int. J. Syst. Evol. Microbiol.">
        <title>Bradyrhizobium ottawaense sp. nov., a symbiotic nitrogen fixing bacterium from root nodules of soybeans in Canada.</title>
        <authorList>
            <person name="Yu X."/>
            <person name="Cloutier S."/>
            <person name="Tambong J.T."/>
            <person name="Bromfield E.S."/>
        </authorList>
    </citation>
    <scope>NUCLEOTIDE SEQUENCE [LARGE SCALE GENOMIC DNA]</scope>
    <source>
        <strain evidence="1 2">OO99</strain>
    </source>
</reference>
<gene>
    <name evidence="1" type="ORF">CIT37_01155</name>
</gene>
<sequence>MKQILWISGRVPSPLYSGDALYSAGLLEALVTSRQAAVHVFGTQRDGHRSDDKLFGLPGVTCSMVRPTPGLGLGSLISSLPRDAYQLASAQVRKDLGNLLGRTWDWIVIDHANSAGVLDMLEDCRVPICYIAHNAEGLVRPLVAQEFEGLARRVVMRLDAEKYRRLERKIVELADAVICITSDDASYFDRFSRNIHVIPPVHLGPVNPRRTIVETCPRALVLLGSFEWAAKQRNLQQILDGLVPTLRRNTISLQVVGAVPEAIRARHEGDPFVTFHGRMPDVRPLLDKCRGGLVAEVLGGGFKLKILDYAFAGLPIFGLRPALTGMAPEERSAMFEAENLSEIGDLIVRNIDDLEALNASQIELQSLAAQRFGLAAGTERMSRVFLR</sequence>
<dbReference type="EMBL" id="CP029425">
    <property type="protein sequence ID" value="AWL91063.1"/>
    <property type="molecule type" value="Genomic_DNA"/>
</dbReference>
<accession>A0A2U8P055</accession>
<dbReference type="AlphaFoldDB" id="A0A2U8P055"/>
<reference evidence="1 2" key="2">
    <citation type="journal article" date="2017" name="Syst. Appl. Microbiol.">
        <title>Soybeans inoculated with root zone soils of Canadian native legumes harbour diverse and novel Bradyrhizobium spp. that possess agricultural potential.</title>
        <authorList>
            <person name="Bromfield E.S.P."/>
            <person name="Cloutier S."/>
            <person name="Tambong J.T."/>
            <person name="Tran Thi T.V."/>
        </authorList>
    </citation>
    <scope>NUCLEOTIDE SEQUENCE [LARGE SCALE GENOMIC DNA]</scope>
    <source>
        <strain evidence="1 2">OO99</strain>
    </source>
</reference>
<protein>
    <recommendedName>
        <fullName evidence="3">Glycosyltransferase subfamily 4-like N-terminal domain-containing protein</fullName>
    </recommendedName>
</protein>
<dbReference type="Proteomes" id="UP000215703">
    <property type="component" value="Chromosome"/>
</dbReference>
<proteinExistence type="predicted"/>